<evidence type="ECO:0000256" key="5">
    <source>
        <dbReference type="ARBA" id="ARBA00023136"/>
    </source>
</evidence>
<feature type="domain" description="Polysaccharide chain length determinant N-terminal" evidence="7">
    <location>
        <begin position="25"/>
        <end position="126"/>
    </location>
</feature>
<evidence type="ECO:0000313" key="8">
    <source>
        <dbReference type="EMBL" id="SMQ61685.1"/>
    </source>
</evidence>
<evidence type="ECO:0000256" key="2">
    <source>
        <dbReference type="ARBA" id="ARBA00022475"/>
    </source>
</evidence>
<dbReference type="GO" id="GO:0004713">
    <property type="term" value="F:protein tyrosine kinase activity"/>
    <property type="evidence" value="ECO:0007669"/>
    <property type="project" value="TreeGrafter"/>
</dbReference>
<evidence type="ECO:0000256" key="1">
    <source>
        <dbReference type="ARBA" id="ARBA00004651"/>
    </source>
</evidence>
<gene>
    <name evidence="8" type="ORF">SAMN06297229_0598</name>
</gene>
<keyword evidence="3 6" id="KW-0812">Transmembrane</keyword>
<organism evidence="8 9">
    <name type="scientific">Pseudidiomarina planktonica</name>
    <dbReference type="NCBI Taxonomy" id="1323738"/>
    <lineage>
        <taxon>Bacteria</taxon>
        <taxon>Pseudomonadati</taxon>
        <taxon>Pseudomonadota</taxon>
        <taxon>Gammaproteobacteria</taxon>
        <taxon>Alteromonadales</taxon>
        <taxon>Idiomarinaceae</taxon>
        <taxon>Pseudidiomarina</taxon>
    </lineage>
</organism>
<dbReference type="OrthoDB" id="9775724at2"/>
<evidence type="ECO:0000313" key="9">
    <source>
        <dbReference type="Proteomes" id="UP000194450"/>
    </source>
</evidence>
<protein>
    <submittedName>
        <fullName evidence="8">Chain length determinant protein</fullName>
    </submittedName>
</protein>
<dbReference type="Pfam" id="PF02706">
    <property type="entry name" value="Wzz"/>
    <property type="match status" value="1"/>
</dbReference>
<keyword evidence="9" id="KW-1185">Reference proteome</keyword>
<dbReference type="PANTHER" id="PTHR32309:SF13">
    <property type="entry name" value="FERRIC ENTEROBACTIN TRANSPORT PROTEIN FEPE"/>
    <property type="match status" value="1"/>
</dbReference>
<evidence type="ECO:0000256" key="4">
    <source>
        <dbReference type="ARBA" id="ARBA00022989"/>
    </source>
</evidence>
<dbReference type="InterPro" id="IPR050445">
    <property type="entry name" value="Bact_polysacc_biosynth/exp"/>
</dbReference>
<name>A0A1Y6EGF8_9GAMM</name>
<dbReference type="InterPro" id="IPR003856">
    <property type="entry name" value="LPS_length_determ_N"/>
</dbReference>
<proteinExistence type="predicted"/>
<evidence type="ECO:0000259" key="7">
    <source>
        <dbReference type="Pfam" id="PF02706"/>
    </source>
</evidence>
<dbReference type="RefSeq" id="WP_126797176.1">
    <property type="nucleotide sequence ID" value="NZ_FXWH01000001.1"/>
</dbReference>
<dbReference type="PANTHER" id="PTHR32309">
    <property type="entry name" value="TYROSINE-PROTEIN KINASE"/>
    <property type="match status" value="1"/>
</dbReference>
<evidence type="ECO:0000256" key="3">
    <source>
        <dbReference type="ARBA" id="ARBA00022692"/>
    </source>
</evidence>
<accession>A0A1Y6EGF8</accession>
<comment type="subcellular location">
    <subcellularLocation>
        <location evidence="1">Cell membrane</location>
        <topology evidence="1">Multi-pass membrane protein</topology>
    </subcellularLocation>
</comment>
<feature type="transmembrane region" description="Helical" evidence="6">
    <location>
        <begin position="292"/>
        <end position="316"/>
    </location>
</feature>
<feature type="transmembrane region" description="Helical" evidence="6">
    <location>
        <begin position="40"/>
        <end position="60"/>
    </location>
</feature>
<dbReference type="EMBL" id="FXWH01000001">
    <property type="protein sequence ID" value="SMQ61685.1"/>
    <property type="molecule type" value="Genomic_DNA"/>
</dbReference>
<reference evidence="9" key="1">
    <citation type="submission" date="2017-04" db="EMBL/GenBank/DDBJ databases">
        <authorList>
            <person name="Varghese N."/>
            <person name="Submissions S."/>
        </authorList>
    </citation>
    <scope>NUCLEOTIDE SEQUENCE [LARGE SCALE GENOMIC DNA]</scope>
</reference>
<dbReference type="GO" id="GO:0005886">
    <property type="term" value="C:plasma membrane"/>
    <property type="evidence" value="ECO:0007669"/>
    <property type="project" value="UniProtKB-SubCell"/>
</dbReference>
<keyword evidence="4 6" id="KW-1133">Transmembrane helix</keyword>
<keyword evidence="5 6" id="KW-0472">Membrane</keyword>
<dbReference type="AlphaFoldDB" id="A0A1Y6EGF8"/>
<evidence type="ECO:0000256" key="6">
    <source>
        <dbReference type="SAM" id="Phobius"/>
    </source>
</evidence>
<keyword evidence="2" id="KW-1003">Cell membrane</keyword>
<dbReference type="Proteomes" id="UP000194450">
    <property type="component" value="Unassembled WGS sequence"/>
</dbReference>
<sequence>MKINEDYANKKEEFFQSQNAHGNGDVNVIELFSAVWRYKYVILFTTLLLMVVSLVLSSQMDKEYTAQALLAPSDKKSNSDLSALTGQFGGIASMAGLNLGQNQVDKSQLALAILTSNDFLIDFINKYDLKKKLFAVASYDPQTRTLKYDPEYFDESNNTWSDEKFGGREPSNQSAAKALKRGIEHEIIRESGLVSLSLHHRSPEIAASWLKLLVSELNARMKSRDILEAEKSISFLEEQLVKNQITEFRSALYGLIEEQTKVLMFADVKDDYVFEIIDTPLVPERPSSPNRILIVGVVTLFGLFLSIFISITRYYYLKHKDISRSI</sequence>